<dbReference type="Proteomes" id="UP000216074">
    <property type="component" value="Unassembled WGS sequence"/>
</dbReference>
<dbReference type="Gene3D" id="3.40.50.2300">
    <property type="match status" value="2"/>
</dbReference>
<feature type="domain" description="HTH lacI-type" evidence="4">
    <location>
        <begin position="5"/>
        <end position="59"/>
    </location>
</feature>
<dbReference type="RefSeq" id="WP_094729495.1">
    <property type="nucleotide sequence ID" value="NZ_MWWY01000019.1"/>
</dbReference>
<dbReference type="OrthoDB" id="3510266at2"/>
<dbReference type="SMART" id="SM00354">
    <property type="entry name" value="HTH_LACI"/>
    <property type="match status" value="1"/>
</dbReference>
<dbReference type="InterPro" id="IPR010982">
    <property type="entry name" value="Lambda_DNA-bd_dom_sf"/>
</dbReference>
<dbReference type="Gene3D" id="1.10.260.40">
    <property type="entry name" value="lambda repressor-like DNA-binding domains"/>
    <property type="match status" value="1"/>
</dbReference>
<dbReference type="PANTHER" id="PTHR30146">
    <property type="entry name" value="LACI-RELATED TRANSCRIPTIONAL REPRESSOR"/>
    <property type="match status" value="1"/>
</dbReference>
<gene>
    <name evidence="5" type="ORF">BHAP_0850</name>
</gene>
<dbReference type="PROSITE" id="PS50932">
    <property type="entry name" value="HTH_LACI_2"/>
    <property type="match status" value="1"/>
</dbReference>
<dbReference type="EMBL" id="MWWY01000019">
    <property type="protein sequence ID" value="OZG64824.1"/>
    <property type="molecule type" value="Genomic_DNA"/>
</dbReference>
<dbReference type="GO" id="GO:0003700">
    <property type="term" value="F:DNA-binding transcription factor activity"/>
    <property type="evidence" value="ECO:0007669"/>
    <property type="project" value="TreeGrafter"/>
</dbReference>
<accession>A0A261G053</accession>
<dbReference type="InterPro" id="IPR028082">
    <property type="entry name" value="Peripla_BP_I"/>
</dbReference>
<dbReference type="CDD" id="cd01392">
    <property type="entry name" value="HTH_LacI"/>
    <property type="match status" value="1"/>
</dbReference>
<sequence length="378" mass="40217">MAKKASIQAVAREAGVSVTTVSRTFAKPDLVLPTTRDKVMAAAHKLDYHISRSAAALKSGQSFRIALLISDDIATWFNAHVYAGLDSVLHPAGYDISVFAMSSAAQRREFFTSLPVRRNADAVVVCSFNIEPAEVRKLKAMNVPILGINIPSNDGFDAGVSIDDYAAERAAAEHLIALGHKRIAFIGYTDPRSTLRYSASARLKGLLDACAAHDGVEAMPFTISQGPSQVNDALNALVGRLPMPTAVATSDDAIAVPLLFRLRQYGRRVPEDMSVIGFDDAGCAADIGLTTLHQDPFAMGAAIARRALRLIGSDAAFGDDTFVDDAAHPATNNVAHDAAHATTHATNDIDIINDSSTAFIIPQTPLMLRDTTAPPANK</sequence>
<dbReference type="GO" id="GO:0000976">
    <property type="term" value="F:transcription cis-regulatory region binding"/>
    <property type="evidence" value="ECO:0007669"/>
    <property type="project" value="TreeGrafter"/>
</dbReference>
<dbReference type="SUPFAM" id="SSF53822">
    <property type="entry name" value="Periplasmic binding protein-like I"/>
    <property type="match status" value="1"/>
</dbReference>
<evidence type="ECO:0000256" key="1">
    <source>
        <dbReference type="ARBA" id="ARBA00023015"/>
    </source>
</evidence>
<evidence type="ECO:0000259" key="4">
    <source>
        <dbReference type="PROSITE" id="PS50932"/>
    </source>
</evidence>
<keyword evidence="1" id="KW-0805">Transcription regulation</keyword>
<keyword evidence="2" id="KW-0238">DNA-binding</keyword>
<organism evidence="5 6">
    <name type="scientific">Bifidobacterium hapali</name>
    <dbReference type="NCBI Taxonomy" id="1630172"/>
    <lineage>
        <taxon>Bacteria</taxon>
        <taxon>Bacillati</taxon>
        <taxon>Actinomycetota</taxon>
        <taxon>Actinomycetes</taxon>
        <taxon>Bifidobacteriales</taxon>
        <taxon>Bifidobacteriaceae</taxon>
        <taxon>Bifidobacterium</taxon>
    </lineage>
</organism>
<evidence type="ECO:0000256" key="3">
    <source>
        <dbReference type="ARBA" id="ARBA00023163"/>
    </source>
</evidence>
<proteinExistence type="predicted"/>
<comment type="caution">
    <text evidence="5">The sequence shown here is derived from an EMBL/GenBank/DDBJ whole genome shotgun (WGS) entry which is preliminary data.</text>
</comment>
<name>A0A261G053_9BIFI</name>
<dbReference type="PANTHER" id="PTHR30146:SF109">
    <property type="entry name" value="HTH-TYPE TRANSCRIPTIONAL REGULATOR GALS"/>
    <property type="match status" value="1"/>
</dbReference>
<dbReference type="InterPro" id="IPR046335">
    <property type="entry name" value="LacI/GalR-like_sensor"/>
</dbReference>
<dbReference type="AlphaFoldDB" id="A0A261G053"/>
<dbReference type="SUPFAM" id="SSF47413">
    <property type="entry name" value="lambda repressor-like DNA-binding domains"/>
    <property type="match status" value="1"/>
</dbReference>
<reference evidence="5 6" key="1">
    <citation type="journal article" date="2017" name="BMC Genomics">
        <title>Comparative genomic and phylogenomic analyses of the Bifidobacteriaceae family.</title>
        <authorList>
            <person name="Lugli G.A."/>
            <person name="Milani C."/>
            <person name="Turroni F."/>
            <person name="Duranti S."/>
            <person name="Mancabelli L."/>
            <person name="Mangifesta M."/>
            <person name="Ferrario C."/>
            <person name="Modesto M."/>
            <person name="Mattarelli P."/>
            <person name="Jiri K."/>
            <person name="van Sinderen D."/>
            <person name="Ventura M."/>
        </authorList>
    </citation>
    <scope>NUCLEOTIDE SEQUENCE [LARGE SCALE GENOMIC DNA]</scope>
    <source>
        <strain evidence="5 6">DSM 100202</strain>
    </source>
</reference>
<keyword evidence="6" id="KW-1185">Reference proteome</keyword>
<protein>
    <submittedName>
        <fullName evidence="5">LacI family transcriptional regulator</fullName>
    </submittedName>
</protein>
<dbReference type="Pfam" id="PF13377">
    <property type="entry name" value="Peripla_BP_3"/>
    <property type="match status" value="1"/>
</dbReference>
<evidence type="ECO:0000313" key="5">
    <source>
        <dbReference type="EMBL" id="OZG64824.1"/>
    </source>
</evidence>
<evidence type="ECO:0000313" key="6">
    <source>
        <dbReference type="Proteomes" id="UP000216074"/>
    </source>
</evidence>
<dbReference type="Pfam" id="PF00356">
    <property type="entry name" value="LacI"/>
    <property type="match status" value="1"/>
</dbReference>
<dbReference type="InterPro" id="IPR000843">
    <property type="entry name" value="HTH_LacI"/>
</dbReference>
<evidence type="ECO:0000256" key="2">
    <source>
        <dbReference type="ARBA" id="ARBA00023125"/>
    </source>
</evidence>
<keyword evidence="3" id="KW-0804">Transcription</keyword>
<dbReference type="CDD" id="cd06267">
    <property type="entry name" value="PBP1_LacI_sugar_binding-like"/>
    <property type="match status" value="1"/>
</dbReference>